<evidence type="ECO:0000256" key="4">
    <source>
        <dbReference type="ARBA" id="ARBA00022795"/>
    </source>
</evidence>
<dbReference type="RefSeq" id="WP_053417784.1">
    <property type="nucleotide sequence ID" value="NZ_LILB01000005.1"/>
</dbReference>
<accession>A0A0M0LEY5</accession>
<comment type="caution">
    <text evidence="8">The sequence shown here is derived from an EMBL/GenBank/DDBJ whole genome shotgun (WGS) entry which is preliminary data.</text>
</comment>
<dbReference type="AlphaFoldDB" id="A0A0M0LEY5"/>
<evidence type="ECO:0000256" key="5">
    <source>
        <dbReference type="ARBA" id="ARBA00023015"/>
    </source>
</evidence>
<name>A0A0M0LEY5_9BACL</name>
<dbReference type="InterPro" id="IPR007412">
    <property type="entry name" value="FlgM"/>
</dbReference>
<evidence type="ECO:0000256" key="1">
    <source>
        <dbReference type="ARBA" id="ARBA00005322"/>
    </source>
</evidence>
<evidence type="ECO:0000256" key="3">
    <source>
        <dbReference type="ARBA" id="ARBA00022491"/>
    </source>
</evidence>
<dbReference type="Proteomes" id="UP000036867">
    <property type="component" value="Unassembled WGS sequence"/>
</dbReference>
<gene>
    <name evidence="8" type="ORF">AMD00_14845</name>
</gene>
<feature type="domain" description="Anti-sigma-28 factor FlgM C-terminal" evidence="7">
    <location>
        <begin position="33"/>
        <end position="82"/>
    </location>
</feature>
<dbReference type="InterPro" id="IPR031316">
    <property type="entry name" value="FlgM_C"/>
</dbReference>
<keyword evidence="4" id="KW-1005">Bacterial flagellum biogenesis</keyword>
<comment type="similarity">
    <text evidence="1">Belongs to the FlgM family.</text>
</comment>
<proteinExistence type="inferred from homology"/>
<keyword evidence="8" id="KW-0966">Cell projection</keyword>
<evidence type="ECO:0000256" key="6">
    <source>
        <dbReference type="ARBA" id="ARBA00023163"/>
    </source>
</evidence>
<keyword evidence="6" id="KW-0804">Transcription</keyword>
<dbReference type="OrthoDB" id="2991036at2"/>
<evidence type="ECO:0000313" key="8">
    <source>
        <dbReference type="EMBL" id="KOO49614.1"/>
    </source>
</evidence>
<keyword evidence="8" id="KW-0969">Cilium</keyword>
<dbReference type="NCBIfam" id="TIGR03824">
    <property type="entry name" value="FlgM_jcvi"/>
    <property type="match status" value="1"/>
</dbReference>
<sequence length="87" mass="9695">MKITNYGVNAVNPYKNQPVKSDFANKSVANKADQLEISSAAKDLQGIVSYADERAERVQALKAQIQEGNYKVDAKQVASDLLKYYRL</sequence>
<evidence type="ECO:0000256" key="2">
    <source>
        <dbReference type="ARBA" id="ARBA00017823"/>
    </source>
</evidence>
<evidence type="ECO:0000259" key="7">
    <source>
        <dbReference type="Pfam" id="PF04316"/>
    </source>
</evidence>
<reference evidence="9" key="1">
    <citation type="submission" date="2015-08" db="EMBL/GenBank/DDBJ databases">
        <title>Fjat-10028 dsm 16317.</title>
        <authorList>
            <person name="Liu B."/>
            <person name="Wang J."/>
            <person name="Zhu Y."/>
            <person name="Liu G."/>
            <person name="Chen Q."/>
            <person name="Chen Z."/>
            <person name="Lan J."/>
            <person name="Che J."/>
            <person name="Ge C."/>
            <person name="Shi H."/>
            <person name="Pan Z."/>
            <person name="Liu X."/>
        </authorList>
    </citation>
    <scope>NUCLEOTIDE SEQUENCE [LARGE SCALE GENOMIC DNA]</scope>
    <source>
        <strain evidence="9">DSM 16317</strain>
    </source>
</reference>
<dbReference type="Pfam" id="PF04316">
    <property type="entry name" value="FlgM"/>
    <property type="match status" value="1"/>
</dbReference>
<dbReference type="STRING" id="263475.AMD00_14845"/>
<dbReference type="GO" id="GO:0044781">
    <property type="term" value="P:bacterial-type flagellum organization"/>
    <property type="evidence" value="ECO:0007669"/>
    <property type="project" value="UniProtKB-KW"/>
</dbReference>
<evidence type="ECO:0000313" key="9">
    <source>
        <dbReference type="Proteomes" id="UP000036867"/>
    </source>
</evidence>
<organism evidence="8 9">
    <name type="scientific">Viridibacillus arvi</name>
    <dbReference type="NCBI Taxonomy" id="263475"/>
    <lineage>
        <taxon>Bacteria</taxon>
        <taxon>Bacillati</taxon>
        <taxon>Bacillota</taxon>
        <taxon>Bacilli</taxon>
        <taxon>Bacillales</taxon>
        <taxon>Caryophanaceae</taxon>
        <taxon>Viridibacillus</taxon>
    </lineage>
</organism>
<dbReference type="PATRIC" id="fig|263475.3.peg.4240"/>
<keyword evidence="3" id="KW-0678">Repressor</keyword>
<keyword evidence="5" id="KW-0805">Transcription regulation</keyword>
<dbReference type="SUPFAM" id="SSF101498">
    <property type="entry name" value="Anti-sigma factor FlgM"/>
    <property type="match status" value="1"/>
</dbReference>
<dbReference type="GeneID" id="301137376"/>
<keyword evidence="9" id="KW-1185">Reference proteome</keyword>
<dbReference type="InterPro" id="IPR035890">
    <property type="entry name" value="Anti-sigma-28_factor_FlgM_sf"/>
</dbReference>
<protein>
    <recommendedName>
        <fullName evidence="2">Negative regulator of flagellin synthesis</fullName>
    </recommendedName>
</protein>
<dbReference type="GO" id="GO:0045892">
    <property type="term" value="P:negative regulation of DNA-templated transcription"/>
    <property type="evidence" value="ECO:0007669"/>
    <property type="project" value="InterPro"/>
</dbReference>
<dbReference type="EMBL" id="LILB01000005">
    <property type="protein sequence ID" value="KOO49614.1"/>
    <property type="molecule type" value="Genomic_DNA"/>
</dbReference>
<keyword evidence="8" id="KW-0282">Flagellum</keyword>